<dbReference type="EMBL" id="CM051401">
    <property type="protein sequence ID" value="KAJ4712501.1"/>
    <property type="molecule type" value="Genomic_DNA"/>
</dbReference>
<comment type="caution">
    <text evidence="1">The sequence shown here is derived from an EMBL/GenBank/DDBJ whole genome shotgun (WGS) entry which is preliminary data.</text>
</comment>
<organism evidence="1 2">
    <name type="scientific">Melia azedarach</name>
    <name type="common">Chinaberry tree</name>
    <dbReference type="NCBI Taxonomy" id="155640"/>
    <lineage>
        <taxon>Eukaryota</taxon>
        <taxon>Viridiplantae</taxon>
        <taxon>Streptophyta</taxon>
        <taxon>Embryophyta</taxon>
        <taxon>Tracheophyta</taxon>
        <taxon>Spermatophyta</taxon>
        <taxon>Magnoliopsida</taxon>
        <taxon>eudicotyledons</taxon>
        <taxon>Gunneridae</taxon>
        <taxon>Pentapetalae</taxon>
        <taxon>rosids</taxon>
        <taxon>malvids</taxon>
        <taxon>Sapindales</taxon>
        <taxon>Meliaceae</taxon>
        <taxon>Melia</taxon>
    </lineage>
</organism>
<keyword evidence="2" id="KW-1185">Reference proteome</keyword>
<reference evidence="1 2" key="1">
    <citation type="journal article" date="2023" name="Science">
        <title>Complex scaffold remodeling in plant triterpene biosynthesis.</title>
        <authorList>
            <person name="De La Pena R."/>
            <person name="Hodgson H."/>
            <person name="Liu J.C."/>
            <person name="Stephenson M.J."/>
            <person name="Martin A.C."/>
            <person name="Owen C."/>
            <person name="Harkess A."/>
            <person name="Leebens-Mack J."/>
            <person name="Jimenez L.E."/>
            <person name="Osbourn A."/>
            <person name="Sattely E.S."/>
        </authorList>
    </citation>
    <scope>NUCLEOTIDE SEQUENCE [LARGE SCALE GENOMIC DNA]</scope>
    <source>
        <strain evidence="2">cv. JPN11</strain>
        <tissue evidence="1">Leaf</tissue>
    </source>
</reference>
<sequence length="587" mass="65724">MACKLESCAECTQKCLLIHGRKRNSSPVITSFFKVMIGKQFSEVLFLPPKFCPTVSSLIGQRILLEDSSGRQWEVIVSNLHGALAFQQGWNAFSVHHRLEIGDFLVFHYIMGSHFVVQIYNKTGCEKIDFSLNRPRKRVRPTRNSNVEDGPYYTTDKDSMNKQGSSTSVSSGSHVEINRTKSQCEMNDVGKVIAKVISNCEISHDRPKVLSKAECFEDPYYLVDRDFGEQVENRCLVFDLSRFEMSENNCGTDKSNEFKVVDEHPQHDDSSMRSQMEDVLVNKYPVVEEAVNRVVPSDASDFEITKSNNVEMMKKLVTVSGNCNGKFSEHHQFATATEPANDGGSSSNISNGVFKCCHIAEEESITQSKSKTEIDQAMVSQMDCTLFADINQSVPLKIIGKSGTSSSPFISRVQNCQLGESTNIVKQEPVEMTPELCSDAQMFQDIYGKLPPLFKVDCSQSSDLFVRENTITRVVKPGSQDLAPNSSSTAANISCVTTSDSQHFLELPTCLPTYFKGRSKRERMVVLLRDPDMRIWPVLYHEKSAFKILTSGWEAFSKANNIKLGDECVFGVESDSESVYGVNILRK</sequence>
<evidence type="ECO:0000313" key="1">
    <source>
        <dbReference type="EMBL" id="KAJ4712501.1"/>
    </source>
</evidence>
<name>A0ACC1XMX3_MELAZ</name>
<protein>
    <submittedName>
        <fullName evidence="1">B3 domain-containing protein</fullName>
    </submittedName>
</protein>
<evidence type="ECO:0000313" key="2">
    <source>
        <dbReference type="Proteomes" id="UP001164539"/>
    </source>
</evidence>
<proteinExistence type="predicted"/>
<dbReference type="Proteomes" id="UP001164539">
    <property type="component" value="Chromosome 8"/>
</dbReference>
<accession>A0ACC1XMX3</accession>
<gene>
    <name evidence="1" type="ORF">OWV82_014737</name>
</gene>